<accession>A0ABU3NKB1</accession>
<dbReference type="Proteomes" id="UP001254165">
    <property type="component" value="Unassembled WGS sequence"/>
</dbReference>
<gene>
    <name evidence="1" type="ORF">QYE77_00710</name>
</gene>
<name>A0ABU3NKB1_9CHLR</name>
<dbReference type="Gene3D" id="1.10.10.10">
    <property type="entry name" value="Winged helix-like DNA-binding domain superfamily/Winged helix DNA-binding domain"/>
    <property type="match status" value="1"/>
</dbReference>
<dbReference type="RefSeq" id="WP_315623285.1">
    <property type="nucleotide sequence ID" value="NZ_JAUHMF010000001.1"/>
</dbReference>
<proteinExistence type="predicted"/>
<protein>
    <submittedName>
        <fullName evidence="1">HTH domain-containing protein</fullName>
    </submittedName>
</protein>
<evidence type="ECO:0000313" key="2">
    <source>
        <dbReference type="Proteomes" id="UP001254165"/>
    </source>
</evidence>
<dbReference type="InterPro" id="IPR036388">
    <property type="entry name" value="WH-like_DNA-bd_sf"/>
</dbReference>
<dbReference type="InterPro" id="IPR036390">
    <property type="entry name" value="WH_DNA-bd_sf"/>
</dbReference>
<keyword evidence="2" id="KW-1185">Reference proteome</keyword>
<comment type="caution">
    <text evidence="1">The sequence shown here is derived from an EMBL/GenBank/DDBJ whole genome shotgun (WGS) entry which is preliminary data.</text>
</comment>
<dbReference type="EMBL" id="JAUHMF010000001">
    <property type="protein sequence ID" value="MDT8896770.1"/>
    <property type="molecule type" value="Genomic_DNA"/>
</dbReference>
<dbReference type="SUPFAM" id="SSF46785">
    <property type="entry name" value="Winged helix' DNA-binding domain"/>
    <property type="match status" value="1"/>
</dbReference>
<sequence>MAKPIDKTKPAVSGGGHGTRGSVRFLDYTLMNILRQLPSGQRISMSNLAAARGCTERELRARIEALRRAGYPILSSTAKGGSGYWLDPAPEAVKQWKARTVRRAVKIIGLANAVQLELWEGDDENNLDI</sequence>
<organism evidence="1 2">
    <name type="scientific">Thermanaerothrix solaris</name>
    <dbReference type="NCBI Taxonomy" id="3058434"/>
    <lineage>
        <taxon>Bacteria</taxon>
        <taxon>Bacillati</taxon>
        <taxon>Chloroflexota</taxon>
        <taxon>Anaerolineae</taxon>
        <taxon>Anaerolineales</taxon>
        <taxon>Anaerolineaceae</taxon>
        <taxon>Thermanaerothrix</taxon>
    </lineage>
</organism>
<evidence type="ECO:0000313" key="1">
    <source>
        <dbReference type="EMBL" id="MDT8896770.1"/>
    </source>
</evidence>
<reference evidence="1 2" key="1">
    <citation type="submission" date="2023-07" db="EMBL/GenBank/DDBJ databases">
        <title>Novel species of Thermanaerothrix with wide hydrolytic capabilities.</title>
        <authorList>
            <person name="Zayulina K.S."/>
            <person name="Podosokorskaya O.A."/>
            <person name="Elcheninov A.G."/>
        </authorList>
    </citation>
    <scope>NUCLEOTIDE SEQUENCE [LARGE SCALE GENOMIC DNA]</scope>
    <source>
        <strain evidence="1 2">4228-RoL</strain>
    </source>
</reference>